<name>A0AAN9BL51_9CAEN</name>
<keyword evidence="17" id="KW-0768">Sushi</keyword>
<feature type="compositionally biased region" description="Polar residues" evidence="18">
    <location>
        <begin position="1596"/>
        <end position="1612"/>
    </location>
</feature>
<feature type="domain" description="GAIN-B" evidence="21">
    <location>
        <begin position="1161"/>
        <end position="1323"/>
    </location>
</feature>
<proteinExistence type="inferred from homology"/>
<dbReference type="Gene3D" id="4.10.1240.10">
    <property type="entry name" value="GPCR, family 2, extracellular hormone receptor domain"/>
    <property type="match status" value="1"/>
</dbReference>
<evidence type="ECO:0000256" key="10">
    <source>
        <dbReference type="ARBA" id="ARBA00023136"/>
    </source>
</evidence>
<feature type="domain" description="SEA" evidence="20">
    <location>
        <begin position="656"/>
        <end position="765"/>
    </location>
</feature>
<feature type="domain" description="G-protein coupled receptors family 2 profile 1" evidence="22">
    <location>
        <begin position="993"/>
        <end position="1038"/>
    </location>
</feature>
<keyword evidence="29" id="KW-1185">Reference proteome</keyword>
<dbReference type="SUPFAM" id="SSF111418">
    <property type="entry name" value="Hormone receptor domain"/>
    <property type="match status" value="1"/>
</dbReference>
<dbReference type="SMART" id="SM00303">
    <property type="entry name" value="GPS"/>
    <property type="match status" value="1"/>
</dbReference>
<evidence type="ECO:0000256" key="11">
    <source>
        <dbReference type="ARBA" id="ARBA00023157"/>
    </source>
</evidence>
<dbReference type="PRINTS" id="PR01694">
    <property type="entry name" value="BAIPRECURSOR"/>
</dbReference>
<dbReference type="InterPro" id="IPR003961">
    <property type="entry name" value="FN3_dom"/>
</dbReference>
<evidence type="ECO:0000256" key="5">
    <source>
        <dbReference type="ARBA" id="ARBA00022692"/>
    </source>
</evidence>
<dbReference type="Pfam" id="PF16489">
    <property type="entry name" value="GAIN"/>
    <property type="match status" value="1"/>
</dbReference>
<feature type="transmembrane region" description="Helical" evidence="19">
    <location>
        <begin position="1545"/>
        <end position="1569"/>
    </location>
</feature>
<gene>
    <name evidence="28" type="ORF">V1264_015148</name>
</gene>
<evidence type="ECO:0000256" key="7">
    <source>
        <dbReference type="ARBA" id="ARBA00022737"/>
    </source>
</evidence>
<dbReference type="PROSITE" id="PS50853">
    <property type="entry name" value="FN3"/>
    <property type="match status" value="1"/>
</dbReference>
<dbReference type="InterPro" id="IPR000436">
    <property type="entry name" value="Sushi_SCR_CCP_dom"/>
</dbReference>
<dbReference type="InterPro" id="IPR015919">
    <property type="entry name" value="Cadherin-like_sf"/>
</dbReference>
<evidence type="ECO:0000313" key="29">
    <source>
        <dbReference type="Proteomes" id="UP001374579"/>
    </source>
</evidence>
<dbReference type="GO" id="GO:0005509">
    <property type="term" value="F:calcium ion binding"/>
    <property type="evidence" value="ECO:0007669"/>
    <property type="project" value="UniProtKB-UniRule"/>
</dbReference>
<keyword evidence="14" id="KW-0807">Transducer</keyword>
<evidence type="ECO:0000259" key="23">
    <source>
        <dbReference type="PROSITE" id="PS50261"/>
    </source>
</evidence>
<dbReference type="PROSITE" id="PS50268">
    <property type="entry name" value="CADHERIN_2"/>
    <property type="match status" value="2"/>
</dbReference>
<comment type="subcellular location">
    <subcellularLocation>
        <location evidence="1">Cell membrane</location>
        <topology evidence="1">Multi-pass membrane protein</topology>
    </subcellularLocation>
</comment>
<feature type="transmembrane region" description="Helical" evidence="19">
    <location>
        <begin position="1367"/>
        <end position="1388"/>
    </location>
</feature>
<dbReference type="InterPro" id="IPR017981">
    <property type="entry name" value="GPCR_2-like_7TM"/>
</dbReference>
<feature type="domain" description="Ig-like" evidence="25">
    <location>
        <begin position="784"/>
        <end position="880"/>
    </location>
</feature>
<feature type="transmembrane region" description="Helical" evidence="19">
    <location>
        <begin position="1400"/>
        <end position="1421"/>
    </location>
</feature>
<dbReference type="InterPro" id="IPR013783">
    <property type="entry name" value="Ig-like_fold"/>
</dbReference>
<keyword evidence="13" id="KW-0325">Glycoprotein</keyword>
<dbReference type="InterPro" id="IPR007110">
    <property type="entry name" value="Ig-like_dom"/>
</dbReference>
<keyword evidence="10 19" id="KW-0472">Membrane</keyword>
<dbReference type="InterPro" id="IPR036364">
    <property type="entry name" value="SEA_dom_sf"/>
</dbReference>
<reference evidence="28 29" key="1">
    <citation type="submission" date="2024-02" db="EMBL/GenBank/DDBJ databases">
        <title>Chromosome-scale genome assembly of the rough periwinkle Littorina saxatilis.</title>
        <authorList>
            <person name="De Jode A."/>
            <person name="Faria R."/>
            <person name="Formenti G."/>
            <person name="Sims Y."/>
            <person name="Smith T.P."/>
            <person name="Tracey A."/>
            <person name="Wood J.M.D."/>
            <person name="Zagrodzka Z.B."/>
            <person name="Johannesson K."/>
            <person name="Butlin R.K."/>
            <person name="Leder E.H."/>
        </authorList>
    </citation>
    <scope>NUCLEOTIDE SEQUENCE [LARGE SCALE GENOMIC DNA]</scope>
    <source>
        <strain evidence="28">Snail1</strain>
        <tissue evidence="28">Muscle</tissue>
    </source>
</reference>
<organism evidence="28 29">
    <name type="scientific">Littorina saxatilis</name>
    <dbReference type="NCBI Taxonomy" id="31220"/>
    <lineage>
        <taxon>Eukaryota</taxon>
        <taxon>Metazoa</taxon>
        <taxon>Spiralia</taxon>
        <taxon>Lophotrochozoa</taxon>
        <taxon>Mollusca</taxon>
        <taxon>Gastropoda</taxon>
        <taxon>Caenogastropoda</taxon>
        <taxon>Littorinimorpha</taxon>
        <taxon>Littorinoidea</taxon>
        <taxon>Littorinidae</taxon>
        <taxon>Littorina</taxon>
    </lineage>
</organism>
<evidence type="ECO:0000256" key="8">
    <source>
        <dbReference type="ARBA" id="ARBA00022989"/>
    </source>
</evidence>
<evidence type="ECO:0000256" key="19">
    <source>
        <dbReference type="SAM" id="Phobius"/>
    </source>
</evidence>
<protein>
    <submittedName>
        <fullName evidence="28">Uncharacterized protein</fullName>
    </submittedName>
</protein>
<evidence type="ECO:0000256" key="6">
    <source>
        <dbReference type="ARBA" id="ARBA00022729"/>
    </source>
</evidence>
<dbReference type="InterPro" id="IPR000082">
    <property type="entry name" value="SEA_dom"/>
</dbReference>
<keyword evidence="6" id="KW-0732">Signal</keyword>
<keyword evidence="15" id="KW-0424">Laminin EGF-like domain</keyword>
<evidence type="ECO:0000256" key="16">
    <source>
        <dbReference type="PROSITE-ProRule" id="PRU00043"/>
    </source>
</evidence>
<dbReference type="GO" id="GO:0007166">
    <property type="term" value="P:cell surface receptor signaling pathway"/>
    <property type="evidence" value="ECO:0007669"/>
    <property type="project" value="InterPro"/>
</dbReference>
<feature type="transmembrane region" description="Helical" evidence="19">
    <location>
        <begin position="1433"/>
        <end position="1454"/>
    </location>
</feature>
<dbReference type="Pfam" id="PF01825">
    <property type="entry name" value="GPS"/>
    <property type="match status" value="1"/>
</dbReference>
<evidence type="ECO:0000259" key="25">
    <source>
        <dbReference type="PROSITE" id="PS50835"/>
    </source>
</evidence>
<evidence type="ECO:0000256" key="12">
    <source>
        <dbReference type="ARBA" id="ARBA00023170"/>
    </source>
</evidence>
<keyword evidence="7" id="KW-0677">Repeat</keyword>
<dbReference type="InterPro" id="IPR003599">
    <property type="entry name" value="Ig_sub"/>
</dbReference>
<dbReference type="CDD" id="cd15040">
    <property type="entry name" value="7tmB2_Adhesion"/>
    <property type="match status" value="1"/>
</dbReference>
<dbReference type="Gene3D" id="1.20.1070.10">
    <property type="entry name" value="Rhodopsin 7-helix transmembrane proteins"/>
    <property type="match status" value="1"/>
</dbReference>
<dbReference type="InterPro" id="IPR057244">
    <property type="entry name" value="GAIN_B"/>
</dbReference>
<dbReference type="CDD" id="cd00063">
    <property type="entry name" value="FN3"/>
    <property type="match status" value="1"/>
</dbReference>
<dbReference type="InterPro" id="IPR036445">
    <property type="entry name" value="GPCR_2_extracell_dom_sf"/>
</dbReference>
<comment type="caution">
    <text evidence="17">Lacks conserved residue(s) required for the propagation of feature annotation.</text>
</comment>
<dbReference type="SMART" id="SM00112">
    <property type="entry name" value="CA"/>
    <property type="match status" value="2"/>
</dbReference>
<dbReference type="SUPFAM" id="SSF81321">
    <property type="entry name" value="Family A G protein-coupled receptor-like"/>
    <property type="match status" value="1"/>
</dbReference>
<dbReference type="InterPro" id="IPR036179">
    <property type="entry name" value="Ig-like_dom_sf"/>
</dbReference>
<dbReference type="GO" id="GO:0007156">
    <property type="term" value="P:homophilic cell adhesion via plasma membrane adhesion molecules"/>
    <property type="evidence" value="ECO:0007669"/>
    <property type="project" value="InterPro"/>
</dbReference>
<dbReference type="GO" id="GO:0004930">
    <property type="term" value="F:G protein-coupled receptor activity"/>
    <property type="evidence" value="ECO:0007669"/>
    <property type="project" value="UniProtKB-KW"/>
</dbReference>
<dbReference type="Pfam" id="PF00002">
    <property type="entry name" value="7tm_2"/>
    <property type="match status" value="1"/>
</dbReference>
<evidence type="ECO:0000256" key="9">
    <source>
        <dbReference type="ARBA" id="ARBA00023040"/>
    </source>
</evidence>
<evidence type="ECO:0000259" key="24">
    <source>
        <dbReference type="PROSITE" id="PS50268"/>
    </source>
</evidence>
<feature type="region of interest" description="Disordered" evidence="18">
    <location>
        <begin position="1663"/>
        <end position="1692"/>
    </location>
</feature>
<evidence type="ECO:0000256" key="4">
    <source>
        <dbReference type="ARBA" id="ARBA00022553"/>
    </source>
</evidence>
<dbReference type="InterPro" id="IPR046338">
    <property type="entry name" value="GAIN_dom_sf"/>
</dbReference>
<dbReference type="PROSITE" id="PS50024">
    <property type="entry name" value="SEA"/>
    <property type="match status" value="1"/>
</dbReference>
<dbReference type="PROSITE" id="PS50835">
    <property type="entry name" value="IG_LIKE"/>
    <property type="match status" value="1"/>
</dbReference>
<comment type="similarity">
    <text evidence="2">Belongs to the G-protein coupled receptor 2 family. Adhesion G-protein coupled receptor (ADGR) subfamily.</text>
</comment>
<dbReference type="PROSITE" id="PS50221">
    <property type="entry name" value="GAIN_B"/>
    <property type="match status" value="1"/>
</dbReference>
<dbReference type="SUPFAM" id="SSF82671">
    <property type="entry name" value="SEA domain"/>
    <property type="match status" value="1"/>
</dbReference>
<dbReference type="Gene3D" id="2.60.40.60">
    <property type="entry name" value="Cadherins"/>
    <property type="match status" value="3"/>
</dbReference>
<dbReference type="Pfam" id="PF01390">
    <property type="entry name" value="SEA"/>
    <property type="match status" value="1"/>
</dbReference>
<feature type="transmembrane region" description="Helical" evidence="19">
    <location>
        <begin position="1518"/>
        <end position="1539"/>
    </location>
</feature>
<sequence length="1692" mass="185309">MSGQITVEVNNTLNVTQVTFNVTVTDVNQPPFFSKSMYLTTVPEFVSGSSTTTLATVRSPSGSTPSSADIVDIVNDDPDTQENFTIASLQHALRAEYTNGTNYEGSFIGSEPITMSGKDIVAVTRLRPDLVYFVKITVTDGQGLSANTTLEIKVTDVNEPPSCPLKTEFSLDLLESVQTTVASVSCTDSDYNDTYRDLSYFSHQEADHAYFGVDINGDVKLVTLVPRDSSQLVLKAYSMDGGGLEDNTTLTFIIDRNHPPDCFPSYVPPDGVWENGKCFRVYPNCSDPTTPDGDKRFLTYTFTGSWTNGFRQTVQVNSTYDYAEFCYFLLTDGNFKIQLAASNGLGNHTWEQDVIVSYKKASPKFTTNRYNAVPVNETAAVGFLVETVQALVDGQRVPLVYTFTDAGTFDQYFAIDSNTGNITVLKDLSPLANTEAKFYVLATDPATSLNHSAPVVVQVTDINQSPTCSPTVINATVLWSVTPNDVITRVNCSDPDPTSRFSQLSYTIATPESSMWRSEQTAVKLLSRVLLDAMTSRYIVHVLATDTTFTATTTVTINIDRTPPKPVLRVSNVKTDTANIAWTFDQQYLPVISNFVITISVSSNIPRTFVADKTSLSYVITGLTEVQNYRVDVTANGFSANVTSDEVSFTTPPIAILQQVCAEIKLTNETWSRDLLDNTSGAFIDLGNKVENGVHNRLRSVRGYVSVDVRSFRSGSVYADLVVTYNQSLSGTAELRSELSSLVNSGSVGNLPVDSSYKPFYIGAFYIAADASLEYTSPGKISDPVVSGLYFIVTGYDVTATCSARTPGVSEPKFYWMLDGRNVTSMQSSARYVISLTRRSDNDPYNFTSSVTIKGVLTTESGQLVCKVTADVKTDSIQVALKVVRRLVTILRPPTSVVIEGSDVSLVCERRAGYDLPWQATLYRVESDGSQVQVEVANKTYQEKQANFTVQGVTSDVHYRCDVRDSIATAVSSDANIIIRQPAARLCPTDGVWTETPAGNTVQLECPRDYRDGGLQNRTCGTDGLWQEPDSSGCVRQDLEDWRTTVGQVEEGTTTNTTRDVVEGLQSSTNGSLLRGDVTVAVEILDRVAKINVDTKQAPGDDELEKFVKSANNVLQAPSDVWQNQTGKAMSLVNAVDRMGKASSGMLNSSGSRPPIESDKIVLQVGRSDRNDIVFPIPSESNSYPPWVTAANNSAFLSKDAFPSSISEVRYSAVIYRNLSNVFSGQLDQSLTGQSELSINSPILSLSLALDDVTIITPVRLTFDHITDNFTSTSCQFLNFSASAEGIWSTNDCRVTESNSTMTVCECDHLTNFAVLMSPYRPVTEIANVLNVFSIVGCSISIFCLILTLVIYFILWRHVRSDRSKLLLHLCVVLVIAYVTFLAGVNQVEHETACTVVAGLLHYLWLVAFFLMLSEGIDIFISIVHVFPTKSGLVPLLIMAYGVPLIIVGVSMGVTKMEGYGGTDFCWLSLEGGLLWAFVGPALAALVANFVFVALVIRALLSAHVMTTKDERQKAKSVVKAICVMTPILGLSWIFGVMSVNDDTVVFQVLFVIFNSLQGLMIFILHCLLSKQIREAMQHKRRRQQAQNRSTDDSTSKYMGQKQSSDFTMSSNDLDKKSISPFLQVDRQVQQMASKLSMLDNSNFMTTNDTPKVMALKNPVAVATDKTSDEGPPFNIQLNESTTDDLDNAKVG</sequence>
<feature type="region of interest" description="Disordered" evidence="18">
    <location>
        <begin position="1579"/>
        <end position="1612"/>
    </location>
</feature>
<dbReference type="GO" id="GO:0005886">
    <property type="term" value="C:plasma membrane"/>
    <property type="evidence" value="ECO:0007669"/>
    <property type="project" value="UniProtKB-SubCell"/>
</dbReference>
<dbReference type="SUPFAM" id="SSF49265">
    <property type="entry name" value="Fibronectin type III"/>
    <property type="match status" value="1"/>
</dbReference>
<keyword evidence="5 19" id="KW-0812">Transmembrane</keyword>
<dbReference type="InterPro" id="IPR032471">
    <property type="entry name" value="AGRL2-4_GAIN_subdom_A"/>
</dbReference>
<dbReference type="Gene3D" id="1.25.40.610">
    <property type="match status" value="1"/>
</dbReference>
<dbReference type="InterPro" id="IPR017983">
    <property type="entry name" value="GPCR_2_secretin-like_CS"/>
</dbReference>
<evidence type="ECO:0000256" key="14">
    <source>
        <dbReference type="ARBA" id="ARBA00023224"/>
    </source>
</evidence>
<dbReference type="SUPFAM" id="SSF49313">
    <property type="entry name" value="Cadherin-like"/>
    <property type="match status" value="3"/>
</dbReference>
<evidence type="ECO:0000256" key="17">
    <source>
        <dbReference type="PROSITE-ProRule" id="PRU00302"/>
    </source>
</evidence>
<feature type="domain" description="G-protein coupled receptors family 2 profile 2" evidence="23">
    <location>
        <begin position="1330"/>
        <end position="1570"/>
    </location>
</feature>
<evidence type="ECO:0000259" key="26">
    <source>
        <dbReference type="PROSITE" id="PS50853"/>
    </source>
</evidence>
<feature type="domain" description="Cadherin" evidence="24">
    <location>
        <begin position="469"/>
        <end position="568"/>
    </location>
</feature>
<keyword evidence="4" id="KW-0597">Phosphoprotein</keyword>
<keyword evidence="16" id="KW-0106">Calcium</keyword>
<dbReference type="InterPro" id="IPR036116">
    <property type="entry name" value="FN3_sf"/>
</dbReference>
<dbReference type="EMBL" id="JBAMIC010000004">
    <property type="protein sequence ID" value="KAK7107189.1"/>
    <property type="molecule type" value="Genomic_DNA"/>
</dbReference>
<feature type="transmembrane region" description="Helical" evidence="19">
    <location>
        <begin position="1474"/>
        <end position="1497"/>
    </location>
</feature>
<dbReference type="PROSITE" id="PS50923">
    <property type="entry name" value="SUSHI"/>
    <property type="match status" value="1"/>
</dbReference>
<dbReference type="CDD" id="cd11304">
    <property type="entry name" value="Cadherin_repeat"/>
    <property type="match status" value="1"/>
</dbReference>
<evidence type="ECO:0000259" key="20">
    <source>
        <dbReference type="PROSITE" id="PS50024"/>
    </source>
</evidence>
<dbReference type="PROSITE" id="PS00650">
    <property type="entry name" value="G_PROTEIN_RECEP_F2_2"/>
    <property type="match status" value="1"/>
</dbReference>
<evidence type="ECO:0000256" key="1">
    <source>
        <dbReference type="ARBA" id="ARBA00004651"/>
    </source>
</evidence>
<evidence type="ECO:0000256" key="3">
    <source>
        <dbReference type="ARBA" id="ARBA00022475"/>
    </source>
</evidence>
<evidence type="ECO:0000256" key="2">
    <source>
        <dbReference type="ARBA" id="ARBA00007343"/>
    </source>
</evidence>
<evidence type="ECO:0000256" key="13">
    <source>
        <dbReference type="ARBA" id="ARBA00023180"/>
    </source>
</evidence>
<keyword evidence="12" id="KW-0675">Receptor</keyword>
<dbReference type="PROSITE" id="PS50227">
    <property type="entry name" value="G_PROTEIN_RECEP_F2_3"/>
    <property type="match status" value="1"/>
</dbReference>
<feature type="domain" description="Fibronectin type-III" evidence="26">
    <location>
        <begin position="563"/>
        <end position="654"/>
    </location>
</feature>
<feature type="domain" description="Sushi" evidence="27">
    <location>
        <begin position="985"/>
        <end position="1036"/>
    </location>
</feature>
<evidence type="ECO:0000256" key="15">
    <source>
        <dbReference type="ARBA" id="ARBA00023292"/>
    </source>
</evidence>
<dbReference type="PANTHER" id="PTHR12011:SF347">
    <property type="entry name" value="FI21270P1-RELATED"/>
    <property type="match status" value="1"/>
</dbReference>
<dbReference type="SUPFAM" id="SSF48726">
    <property type="entry name" value="Immunoglobulin"/>
    <property type="match status" value="2"/>
</dbReference>
<dbReference type="Gene3D" id="2.60.40.10">
    <property type="entry name" value="Immunoglobulins"/>
    <property type="match status" value="3"/>
</dbReference>
<comment type="caution">
    <text evidence="28">The sequence shown here is derived from an EMBL/GenBank/DDBJ whole genome shotgun (WGS) entry which is preliminary data.</text>
</comment>
<dbReference type="PROSITE" id="PS50261">
    <property type="entry name" value="G_PROTEIN_RECEP_F2_4"/>
    <property type="match status" value="1"/>
</dbReference>
<accession>A0AAN9BL51</accession>
<dbReference type="SMART" id="SM00409">
    <property type="entry name" value="IG"/>
    <property type="match status" value="2"/>
</dbReference>
<keyword evidence="9" id="KW-0297">G-protein coupled receptor</keyword>
<keyword evidence="8 19" id="KW-1133">Transmembrane helix</keyword>
<keyword evidence="11" id="KW-1015">Disulfide bond</keyword>
<feature type="transmembrane region" description="Helical" evidence="19">
    <location>
        <begin position="1332"/>
        <end position="1355"/>
    </location>
</feature>
<keyword evidence="3" id="KW-1003">Cell membrane</keyword>
<feature type="domain" description="Cadherin" evidence="24">
    <location>
        <begin position="367"/>
        <end position="472"/>
    </location>
</feature>
<dbReference type="InterPro" id="IPR000832">
    <property type="entry name" value="GPCR_2_secretin-like"/>
</dbReference>
<dbReference type="PRINTS" id="PR00249">
    <property type="entry name" value="GPCRSECRETIN"/>
</dbReference>
<evidence type="ECO:0000259" key="22">
    <source>
        <dbReference type="PROSITE" id="PS50227"/>
    </source>
</evidence>
<dbReference type="InterPro" id="IPR001879">
    <property type="entry name" value="GPCR_2_extracellular_dom"/>
</dbReference>
<evidence type="ECO:0000259" key="21">
    <source>
        <dbReference type="PROSITE" id="PS50221"/>
    </source>
</evidence>
<dbReference type="FunFam" id="1.20.1070.10:FF:000058">
    <property type="entry name" value="Adhesion G protein-coupled receptor F5"/>
    <property type="match status" value="1"/>
</dbReference>
<dbReference type="InterPro" id="IPR002126">
    <property type="entry name" value="Cadherin-like_dom"/>
</dbReference>
<dbReference type="PANTHER" id="PTHR12011">
    <property type="entry name" value="ADHESION G-PROTEIN COUPLED RECEPTOR"/>
    <property type="match status" value="1"/>
</dbReference>
<evidence type="ECO:0000256" key="18">
    <source>
        <dbReference type="SAM" id="MobiDB-lite"/>
    </source>
</evidence>
<dbReference type="InterPro" id="IPR008077">
    <property type="entry name" value="GPCR_2_brain_angio_inhib"/>
</dbReference>
<dbReference type="PRINTS" id="PR00205">
    <property type="entry name" value="CADHERIN"/>
</dbReference>
<evidence type="ECO:0000313" key="28">
    <source>
        <dbReference type="EMBL" id="KAK7107189.1"/>
    </source>
</evidence>
<evidence type="ECO:0000259" key="27">
    <source>
        <dbReference type="PROSITE" id="PS50923"/>
    </source>
</evidence>
<dbReference type="Gene3D" id="2.60.220.50">
    <property type="match status" value="1"/>
</dbReference>
<dbReference type="InterPro" id="IPR000203">
    <property type="entry name" value="GPS"/>
</dbReference>
<dbReference type="Proteomes" id="UP001374579">
    <property type="component" value="Unassembled WGS sequence"/>
</dbReference>